<dbReference type="PANTHER" id="PTHR45625:SF4">
    <property type="entry name" value="PEPTIDYLPROLYL ISOMERASE DOMAIN AND WD REPEAT-CONTAINING PROTEIN 1"/>
    <property type="match status" value="1"/>
</dbReference>
<keyword evidence="3 5" id="KW-0697">Rotamase</keyword>
<evidence type="ECO:0000259" key="6">
    <source>
        <dbReference type="PROSITE" id="PS50072"/>
    </source>
</evidence>
<dbReference type="AlphaFoldDB" id="A0A517S9Y4"/>
<dbReference type="EC" id="5.2.1.8" evidence="5"/>
<dbReference type="KEGG" id="ccos:Pan44_09510"/>
<dbReference type="Proteomes" id="UP000315700">
    <property type="component" value="Chromosome"/>
</dbReference>
<dbReference type="GO" id="GO:0003755">
    <property type="term" value="F:peptidyl-prolyl cis-trans isomerase activity"/>
    <property type="evidence" value="ECO:0007669"/>
    <property type="project" value="UniProtKB-UniRule"/>
</dbReference>
<dbReference type="PROSITE" id="PS00170">
    <property type="entry name" value="CSA_PPIASE_1"/>
    <property type="match status" value="1"/>
</dbReference>
<dbReference type="InterPro" id="IPR029000">
    <property type="entry name" value="Cyclophilin-like_dom_sf"/>
</dbReference>
<gene>
    <name evidence="7" type="primary">cypB</name>
    <name evidence="7" type="ORF">Pan44_09510</name>
</gene>
<dbReference type="PROSITE" id="PS50072">
    <property type="entry name" value="CSA_PPIASE_2"/>
    <property type="match status" value="1"/>
</dbReference>
<dbReference type="FunCoup" id="A0A517S9Y4">
    <property type="interactions" value="436"/>
</dbReference>
<dbReference type="InParanoid" id="A0A517S9Y4"/>
<evidence type="ECO:0000256" key="5">
    <source>
        <dbReference type="RuleBase" id="RU363019"/>
    </source>
</evidence>
<dbReference type="PIRSF" id="PIRSF001467">
    <property type="entry name" value="Peptidylpro_ismrse"/>
    <property type="match status" value="1"/>
</dbReference>
<dbReference type="RefSeq" id="WP_145027716.1">
    <property type="nucleotide sequence ID" value="NZ_CP036271.1"/>
</dbReference>
<dbReference type="CDD" id="cd00317">
    <property type="entry name" value="cyclophilin"/>
    <property type="match status" value="1"/>
</dbReference>
<dbReference type="OrthoDB" id="270889at2"/>
<evidence type="ECO:0000256" key="2">
    <source>
        <dbReference type="ARBA" id="ARBA00007365"/>
    </source>
</evidence>
<dbReference type="InterPro" id="IPR024936">
    <property type="entry name" value="Cyclophilin-type_PPIase"/>
</dbReference>
<dbReference type="InterPro" id="IPR002130">
    <property type="entry name" value="Cyclophilin-type_PPIase_dom"/>
</dbReference>
<accession>A0A517S9Y4</accession>
<feature type="domain" description="PPIase cyclophilin-type" evidence="6">
    <location>
        <begin position="32"/>
        <end position="173"/>
    </location>
</feature>
<dbReference type="PANTHER" id="PTHR45625">
    <property type="entry name" value="PEPTIDYL-PROLYL CIS-TRANS ISOMERASE-RELATED"/>
    <property type="match status" value="1"/>
</dbReference>
<evidence type="ECO:0000313" key="7">
    <source>
        <dbReference type="EMBL" id="QDT52938.1"/>
    </source>
</evidence>
<evidence type="ECO:0000313" key="8">
    <source>
        <dbReference type="Proteomes" id="UP000315700"/>
    </source>
</evidence>
<dbReference type="Pfam" id="PF00160">
    <property type="entry name" value="Pro_isomerase"/>
    <property type="match status" value="1"/>
</dbReference>
<evidence type="ECO:0000256" key="1">
    <source>
        <dbReference type="ARBA" id="ARBA00002388"/>
    </source>
</evidence>
<comment type="catalytic activity">
    <reaction evidence="5">
        <text>[protein]-peptidylproline (omega=180) = [protein]-peptidylproline (omega=0)</text>
        <dbReference type="Rhea" id="RHEA:16237"/>
        <dbReference type="Rhea" id="RHEA-COMP:10747"/>
        <dbReference type="Rhea" id="RHEA-COMP:10748"/>
        <dbReference type="ChEBI" id="CHEBI:83833"/>
        <dbReference type="ChEBI" id="CHEBI:83834"/>
        <dbReference type="EC" id="5.2.1.8"/>
    </reaction>
</comment>
<keyword evidence="4 5" id="KW-0413">Isomerase</keyword>
<proteinExistence type="inferred from homology"/>
<dbReference type="Gene3D" id="2.40.100.10">
    <property type="entry name" value="Cyclophilin-like"/>
    <property type="match status" value="1"/>
</dbReference>
<dbReference type="InterPro" id="IPR020892">
    <property type="entry name" value="Cyclophilin-type_PPIase_CS"/>
</dbReference>
<evidence type="ECO:0000256" key="4">
    <source>
        <dbReference type="ARBA" id="ARBA00023235"/>
    </source>
</evidence>
<comment type="similarity">
    <text evidence="2 5">Belongs to the cyclophilin-type PPIase family.</text>
</comment>
<dbReference type="InterPro" id="IPR044666">
    <property type="entry name" value="Cyclophilin_A-like"/>
</dbReference>
<keyword evidence="8" id="KW-1185">Reference proteome</keyword>
<comment type="function">
    <text evidence="1 5">PPIases accelerate the folding of proteins. It catalyzes the cis-trans isomerization of proline imidic peptide bonds in oligopeptides.</text>
</comment>
<reference evidence="7 8" key="1">
    <citation type="submission" date="2019-02" db="EMBL/GenBank/DDBJ databases">
        <title>Deep-cultivation of Planctomycetes and their phenomic and genomic characterization uncovers novel biology.</title>
        <authorList>
            <person name="Wiegand S."/>
            <person name="Jogler M."/>
            <person name="Boedeker C."/>
            <person name="Pinto D."/>
            <person name="Vollmers J."/>
            <person name="Rivas-Marin E."/>
            <person name="Kohn T."/>
            <person name="Peeters S.H."/>
            <person name="Heuer A."/>
            <person name="Rast P."/>
            <person name="Oberbeckmann S."/>
            <person name="Bunk B."/>
            <person name="Jeske O."/>
            <person name="Meyerdierks A."/>
            <person name="Storesund J.E."/>
            <person name="Kallscheuer N."/>
            <person name="Luecker S."/>
            <person name="Lage O.M."/>
            <person name="Pohl T."/>
            <person name="Merkel B.J."/>
            <person name="Hornburger P."/>
            <person name="Mueller R.-W."/>
            <person name="Bruemmer F."/>
            <person name="Labrenz M."/>
            <person name="Spormann A.M."/>
            <person name="Op den Camp H."/>
            <person name="Overmann J."/>
            <person name="Amann R."/>
            <person name="Jetten M.S.M."/>
            <person name="Mascher T."/>
            <person name="Medema M.H."/>
            <person name="Devos D.P."/>
            <person name="Kaster A.-K."/>
            <person name="Ovreas L."/>
            <person name="Rohde M."/>
            <person name="Galperin M.Y."/>
            <person name="Jogler C."/>
        </authorList>
    </citation>
    <scope>NUCLEOTIDE SEQUENCE [LARGE SCALE GENOMIC DNA]</scope>
    <source>
        <strain evidence="7 8">Pan44</strain>
    </source>
</reference>
<dbReference type="GO" id="GO:0006457">
    <property type="term" value="P:protein folding"/>
    <property type="evidence" value="ECO:0007669"/>
    <property type="project" value="InterPro"/>
</dbReference>
<sequence length="178" mass="19037">MAANRKAEVDAAVKDVDFSKKTYQVELDTTKGKILLDLWPDVAPGHCKNIIGLSKIGFYDGVTFHRVISGFMIQGGCPLGTGTGDAGYKLPQEFNDKAHTTGVLSMARAQHPDTAGSQFFICVADARFLDKQYTAFGKTANDESTKVALAIGAVKTGANDKPVEPVKINKATVIETAK</sequence>
<dbReference type="SUPFAM" id="SSF50891">
    <property type="entry name" value="Cyclophilin-like"/>
    <property type="match status" value="1"/>
</dbReference>
<organism evidence="7 8">
    <name type="scientific">Caulifigura coniformis</name>
    <dbReference type="NCBI Taxonomy" id="2527983"/>
    <lineage>
        <taxon>Bacteria</taxon>
        <taxon>Pseudomonadati</taxon>
        <taxon>Planctomycetota</taxon>
        <taxon>Planctomycetia</taxon>
        <taxon>Planctomycetales</taxon>
        <taxon>Planctomycetaceae</taxon>
        <taxon>Caulifigura</taxon>
    </lineage>
</organism>
<name>A0A517S9Y4_9PLAN</name>
<evidence type="ECO:0000256" key="3">
    <source>
        <dbReference type="ARBA" id="ARBA00023110"/>
    </source>
</evidence>
<dbReference type="PRINTS" id="PR00153">
    <property type="entry name" value="CSAPPISMRASE"/>
</dbReference>
<protein>
    <recommendedName>
        <fullName evidence="5">Peptidyl-prolyl cis-trans isomerase</fullName>
        <shortName evidence="5">PPIase</shortName>
        <ecNumber evidence="5">5.2.1.8</ecNumber>
    </recommendedName>
</protein>
<dbReference type="EMBL" id="CP036271">
    <property type="protein sequence ID" value="QDT52938.1"/>
    <property type="molecule type" value="Genomic_DNA"/>
</dbReference>